<feature type="domain" description="MsrB" evidence="7">
    <location>
        <begin position="46"/>
        <end position="168"/>
    </location>
</feature>
<dbReference type="STRING" id="1936003.STSP2_00231"/>
<evidence type="ECO:0000256" key="3">
    <source>
        <dbReference type="ARBA" id="ARBA00022833"/>
    </source>
</evidence>
<dbReference type="FunFam" id="2.170.150.20:FF:000001">
    <property type="entry name" value="Peptide methionine sulfoxide reductase MsrB"/>
    <property type="match status" value="1"/>
</dbReference>
<dbReference type="PANTHER" id="PTHR10173:SF52">
    <property type="entry name" value="METHIONINE-R-SULFOXIDE REDUCTASE B1"/>
    <property type="match status" value="1"/>
</dbReference>
<feature type="binding site" evidence="6">
    <location>
        <position position="85"/>
    </location>
    <ligand>
        <name>Zn(2+)</name>
        <dbReference type="ChEBI" id="CHEBI:29105"/>
    </ligand>
</feature>
<keyword evidence="2 6" id="KW-0479">Metal-binding</keyword>
<evidence type="ECO:0000313" key="8">
    <source>
        <dbReference type="EMBL" id="AQT67091.1"/>
    </source>
</evidence>
<feature type="binding site" evidence="6">
    <location>
        <position position="134"/>
    </location>
    <ligand>
        <name>Zn(2+)</name>
        <dbReference type="ChEBI" id="CHEBI:29105"/>
    </ligand>
</feature>
<evidence type="ECO:0000313" key="9">
    <source>
        <dbReference type="Proteomes" id="UP000189674"/>
    </source>
</evidence>
<dbReference type="KEGG" id="alus:STSP2_00231"/>
<dbReference type="SUPFAM" id="SSF51316">
    <property type="entry name" value="Mss4-like"/>
    <property type="match status" value="1"/>
</dbReference>
<dbReference type="GO" id="GO:0006979">
    <property type="term" value="P:response to oxidative stress"/>
    <property type="evidence" value="ECO:0007669"/>
    <property type="project" value="InterPro"/>
</dbReference>
<keyword evidence="9" id="KW-1185">Reference proteome</keyword>
<dbReference type="InterPro" id="IPR011057">
    <property type="entry name" value="Mss4-like_sf"/>
</dbReference>
<dbReference type="EC" id="1.8.4.12" evidence="6"/>
<comment type="catalytic activity">
    <reaction evidence="5 6">
        <text>L-methionyl-[protein] + [thioredoxin]-disulfide + H2O = L-methionyl-(R)-S-oxide-[protein] + [thioredoxin]-dithiol</text>
        <dbReference type="Rhea" id="RHEA:24164"/>
        <dbReference type="Rhea" id="RHEA-COMP:10698"/>
        <dbReference type="Rhea" id="RHEA-COMP:10700"/>
        <dbReference type="Rhea" id="RHEA-COMP:12313"/>
        <dbReference type="Rhea" id="RHEA-COMP:12314"/>
        <dbReference type="ChEBI" id="CHEBI:15377"/>
        <dbReference type="ChEBI" id="CHEBI:16044"/>
        <dbReference type="ChEBI" id="CHEBI:29950"/>
        <dbReference type="ChEBI" id="CHEBI:45764"/>
        <dbReference type="ChEBI" id="CHEBI:50058"/>
        <dbReference type="EC" id="1.8.4.12"/>
    </reaction>
</comment>
<protein>
    <recommendedName>
        <fullName evidence="6">Peptide methionine sulfoxide reductase MsrB</fullName>
        <ecNumber evidence="6">1.8.4.12</ecNumber>
    </recommendedName>
    <alternativeName>
        <fullName evidence="6">Peptide-methionine (R)-S-oxide reductase</fullName>
    </alternativeName>
</protein>
<evidence type="ECO:0000259" key="7">
    <source>
        <dbReference type="PROSITE" id="PS51790"/>
    </source>
</evidence>
<sequence>MKLTAIISVIIIALTQSGCRRVEPGSVAAPQPTKGVPMSYEVEKSEQQWREDLTRDQYNVLREGGTEKPFTGKYYKFFEDGVYKCGACGEELFYSKDKFDSGCGWPAFAQPTQRENIEERIDKSHGMVRTEIRCAKCGSHLGHVFTDGPAPTGLRYCVNSAALEFNAMIGTEKKEEK</sequence>
<dbReference type="GO" id="GO:0008270">
    <property type="term" value="F:zinc ion binding"/>
    <property type="evidence" value="ECO:0007669"/>
    <property type="project" value="UniProtKB-UniRule"/>
</dbReference>
<comment type="similarity">
    <text evidence="1 6">Belongs to the MsrB Met sulfoxide reductase family.</text>
</comment>
<keyword evidence="3 6" id="KW-0862">Zinc</keyword>
<evidence type="ECO:0000256" key="5">
    <source>
        <dbReference type="ARBA" id="ARBA00048488"/>
    </source>
</evidence>
<dbReference type="HAMAP" id="MF_01400">
    <property type="entry name" value="MsrB"/>
    <property type="match status" value="1"/>
</dbReference>
<dbReference type="GO" id="GO:0033743">
    <property type="term" value="F:peptide-methionine (R)-S-oxide reductase activity"/>
    <property type="evidence" value="ECO:0007669"/>
    <property type="project" value="UniProtKB-UniRule"/>
</dbReference>
<organism evidence="8 9">
    <name type="scientific">Anaerohalosphaera lusitana</name>
    <dbReference type="NCBI Taxonomy" id="1936003"/>
    <lineage>
        <taxon>Bacteria</taxon>
        <taxon>Pseudomonadati</taxon>
        <taxon>Planctomycetota</taxon>
        <taxon>Phycisphaerae</taxon>
        <taxon>Sedimentisphaerales</taxon>
        <taxon>Anaerohalosphaeraceae</taxon>
        <taxon>Anaerohalosphaera</taxon>
    </lineage>
</organism>
<gene>
    <name evidence="6 8" type="primary">msrB</name>
    <name evidence="8" type="ORF">STSP2_00231</name>
</gene>
<dbReference type="Pfam" id="PF01641">
    <property type="entry name" value="SelR"/>
    <property type="match status" value="1"/>
</dbReference>
<proteinExistence type="inferred from homology"/>
<accession>A0A1U9NGM4</accession>
<evidence type="ECO:0000256" key="6">
    <source>
        <dbReference type="HAMAP-Rule" id="MF_01400"/>
    </source>
</evidence>
<dbReference type="GO" id="GO:0005737">
    <property type="term" value="C:cytoplasm"/>
    <property type="evidence" value="ECO:0007669"/>
    <property type="project" value="TreeGrafter"/>
</dbReference>
<dbReference type="Gene3D" id="2.170.150.20">
    <property type="entry name" value="Peptide methionine sulfoxide reductase"/>
    <property type="match status" value="1"/>
</dbReference>
<dbReference type="NCBIfam" id="TIGR00357">
    <property type="entry name" value="peptide-methionine (R)-S-oxide reductase MsrB"/>
    <property type="match status" value="1"/>
</dbReference>
<dbReference type="InterPro" id="IPR002579">
    <property type="entry name" value="Met_Sox_Rdtase_MsrB_dom"/>
</dbReference>
<dbReference type="Proteomes" id="UP000189674">
    <property type="component" value="Chromosome"/>
</dbReference>
<evidence type="ECO:0000256" key="4">
    <source>
        <dbReference type="ARBA" id="ARBA00023002"/>
    </source>
</evidence>
<dbReference type="AlphaFoldDB" id="A0A1U9NGM4"/>
<name>A0A1U9NGM4_9BACT</name>
<evidence type="ECO:0000256" key="2">
    <source>
        <dbReference type="ARBA" id="ARBA00022723"/>
    </source>
</evidence>
<keyword evidence="4 6" id="KW-0560">Oxidoreductase</keyword>
<dbReference type="OrthoDB" id="4174719at2"/>
<dbReference type="InterPro" id="IPR028427">
    <property type="entry name" value="Met_Sox_Rdtase_MsrB"/>
</dbReference>
<feature type="binding site" evidence="6">
    <location>
        <position position="137"/>
    </location>
    <ligand>
        <name>Zn(2+)</name>
        <dbReference type="ChEBI" id="CHEBI:29105"/>
    </ligand>
</feature>
<dbReference type="GO" id="GO:0030091">
    <property type="term" value="P:protein repair"/>
    <property type="evidence" value="ECO:0007669"/>
    <property type="project" value="InterPro"/>
</dbReference>
<evidence type="ECO:0000256" key="1">
    <source>
        <dbReference type="ARBA" id="ARBA00007174"/>
    </source>
</evidence>
<comment type="cofactor">
    <cofactor evidence="6">
        <name>Zn(2+)</name>
        <dbReference type="ChEBI" id="CHEBI:29105"/>
    </cofactor>
    <text evidence="6">Binds 1 zinc ion per subunit. The zinc ion is important for the structural integrity of the protein.</text>
</comment>
<dbReference type="PROSITE" id="PS51790">
    <property type="entry name" value="MSRB"/>
    <property type="match status" value="1"/>
</dbReference>
<reference evidence="9" key="1">
    <citation type="submission" date="2017-02" db="EMBL/GenBank/DDBJ databases">
        <title>Comparative genomics and description of representatives of a novel lineage of planctomycetes thriving in anoxic sediments.</title>
        <authorList>
            <person name="Spring S."/>
            <person name="Bunk B."/>
            <person name="Sproer C."/>
        </authorList>
    </citation>
    <scope>NUCLEOTIDE SEQUENCE [LARGE SCALE GENOMIC DNA]</scope>
    <source>
        <strain evidence="9">ST-NAGAB-D1</strain>
    </source>
</reference>
<feature type="active site" description="Nucleophile" evidence="6">
    <location>
        <position position="157"/>
    </location>
</feature>
<dbReference type="EMBL" id="CP019791">
    <property type="protein sequence ID" value="AQT67091.1"/>
    <property type="molecule type" value="Genomic_DNA"/>
</dbReference>
<feature type="binding site" evidence="6">
    <location>
        <position position="88"/>
    </location>
    <ligand>
        <name>Zn(2+)</name>
        <dbReference type="ChEBI" id="CHEBI:29105"/>
    </ligand>
</feature>
<dbReference type="PANTHER" id="PTHR10173">
    <property type="entry name" value="METHIONINE SULFOXIDE REDUCTASE"/>
    <property type="match status" value="1"/>
</dbReference>